<dbReference type="EMBL" id="JADXDR010000238">
    <property type="protein sequence ID" value="KAI7835698.1"/>
    <property type="molecule type" value="Genomic_DNA"/>
</dbReference>
<dbReference type="InterPro" id="IPR002347">
    <property type="entry name" value="SDR_fam"/>
</dbReference>
<keyword evidence="6" id="KW-1185">Reference proteome</keyword>
<dbReference type="PANTHER" id="PTHR44169">
    <property type="entry name" value="NADPH-DEPENDENT 1-ACYLDIHYDROXYACETONE PHOSPHATE REDUCTASE"/>
    <property type="match status" value="1"/>
</dbReference>
<proteinExistence type="inferred from homology"/>
<evidence type="ECO:0000313" key="6">
    <source>
        <dbReference type="Proteomes" id="UP001205105"/>
    </source>
</evidence>
<evidence type="ECO:0000313" key="5">
    <source>
        <dbReference type="EMBL" id="KAI7835698.1"/>
    </source>
</evidence>
<protein>
    <recommendedName>
        <fullName evidence="4">Ketoreductase domain-containing protein</fullName>
    </recommendedName>
</protein>
<keyword evidence="2" id="KW-0560">Oxidoreductase</keyword>
<dbReference type="Proteomes" id="UP001205105">
    <property type="component" value="Unassembled WGS sequence"/>
</dbReference>
<dbReference type="InterPro" id="IPR020904">
    <property type="entry name" value="Sc_DH/Rdtase_CS"/>
</dbReference>
<sequence>MPKVVLITGCSSGLGRALASRLAAERDPDGSRSYTVYASARNANSLKGLEVEGIKPIGLDVTKQKSVEEAVKRVVKEAGGIDVLINNAGLSRVGPLVEQPLSEIEEVMQTNVLGVVRVTQEIAPHMMRRRGGLIVMIGSVTSVMASPFAGAYSASKAALLGLTDSLRLELQPFGVQVSYVTAGSIKSALADNSLGAIDLQRYRRPGSLYGPLADKIEGRARMSQTDPNVQPAEVVADQVAAVINASALGRSAASGGLLGALTRACQAVFQALCPAAGRRVAPAEGASGSTAAAAVEAPVWQPRPPPNWFLAGGAARYYFLLGVAQKLLPGGWPTNPAMAKRFGLDQLLSA</sequence>
<dbReference type="GO" id="GO:0005783">
    <property type="term" value="C:endoplasmic reticulum"/>
    <property type="evidence" value="ECO:0007669"/>
    <property type="project" value="TreeGrafter"/>
</dbReference>
<reference evidence="5" key="1">
    <citation type="submission" date="2020-11" db="EMBL/GenBank/DDBJ databases">
        <title>Chlorella ohadii genome sequencing and assembly.</title>
        <authorList>
            <person name="Murik O."/>
            <person name="Treves H."/>
            <person name="Kedem I."/>
            <person name="Shotland Y."/>
            <person name="Kaplan A."/>
        </authorList>
    </citation>
    <scope>NUCLEOTIDE SEQUENCE</scope>
    <source>
        <strain evidence="5">1</strain>
    </source>
</reference>
<gene>
    <name evidence="5" type="ORF">COHA_010437</name>
</gene>
<evidence type="ECO:0000256" key="3">
    <source>
        <dbReference type="RuleBase" id="RU000363"/>
    </source>
</evidence>
<dbReference type="PANTHER" id="PTHR44169:SF6">
    <property type="entry name" value="NADPH-DEPENDENT 1-ACYLDIHYDROXYACETONE PHOSPHATE REDUCTASE"/>
    <property type="match status" value="1"/>
</dbReference>
<comment type="caution">
    <text evidence="5">The sequence shown here is derived from an EMBL/GenBank/DDBJ whole genome shotgun (WGS) entry which is preliminary data.</text>
</comment>
<evidence type="ECO:0000259" key="4">
    <source>
        <dbReference type="SMART" id="SM00822"/>
    </source>
</evidence>
<dbReference type="GO" id="GO:0016491">
    <property type="term" value="F:oxidoreductase activity"/>
    <property type="evidence" value="ECO:0007669"/>
    <property type="project" value="UniProtKB-KW"/>
</dbReference>
<evidence type="ECO:0000256" key="1">
    <source>
        <dbReference type="ARBA" id="ARBA00006484"/>
    </source>
</evidence>
<dbReference type="PRINTS" id="PR00080">
    <property type="entry name" value="SDRFAMILY"/>
</dbReference>
<dbReference type="AlphaFoldDB" id="A0AAD5GZP4"/>
<dbReference type="Gene3D" id="3.40.50.720">
    <property type="entry name" value="NAD(P)-binding Rossmann-like Domain"/>
    <property type="match status" value="1"/>
</dbReference>
<dbReference type="PROSITE" id="PS00061">
    <property type="entry name" value="ADH_SHORT"/>
    <property type="match status" value="1"/>
</dbReference>
<organism evidence="5 6">
    <name type="scientific">Chlorella ohadii</name>
    <dbReference type="NCBI Taxonomy" id="2649997"/>
    <lineage>
        <taxon>Eukaryota</taxon>
        <taxon>Viridiplantae</taxon>
        <taxon>Chlorophyta</taxon>
        <taxon>core chlorophytes</taxon>
        <taxon>Trebouxiophyceae</taxon>
        <taxon>Chlorellales</taxon>
        <taxon>Chlorellaceae</taxon>
        <taxon>Chlorella clade</taxon>
        <taxon>Chlorella</taxon>
    </lineage>
</organism>
<evidence type="ECO:0000256" key="2">
    <source>
        <dbReference type="ARBA" id="ARBA00023002"/>
    </source>
</evidence>
<dbReference type="CDD" id="cd05374">
    <property type="entry name" value="17beta-HSD-like_SDR_c"/>
    <property type="match status" value="1"/>
</dbReference>
<dbReference type="InterPro" id="IPR057326">
    <property type="entry name" value="KR_dom"/>
</dbReference>
<dbReference type="Pfam" id="PF00106">
    <property type="entry name" value="adh_short"/>
    <property type="match status" value="1"/>
</dbReference>
<comment type="similarity">
    <text evidence="1 3">Belongs to the short-chain dehydrogenases/reductases (SDR) family.</text>
</comment>
<name>A0AAD5GZP4_9CHLO</name>
<dbReference type="InterPro" id="IPR036291">
    <property type="entry name" value="NAD(P)-bd_dom_sf"/>
</dbReference>
<feature type="domain" description="Ketoreductase" evidence="4">
    <location>
        <begin position="3"/>
        <end position="188"/>
    </location>
</feature>
<accession>A0AAD5GZP4</accession>
<dbReference type="SMART" id="SM00822">
    <property type="entry name" value="PKS_KR"/>
    <property type="match status" value="1"/>
</dbReference>
<dbReference type="PRINTS" id="PR00081">
    <property type="entry name" value="GDHRDH"/>
</dbReference>
<dbReference type="SUPFAM" id="SSF51735">
    <property type="entry name" value="NAD(P)-binding Rossmann-fold domains"/>
    <property type="match status" value="1"/>
</dbReference>